<keyword evidence="2" id="KW-1185">Reference proteome</keyword>
<organism evidence="1 2">
    <name type="scientific">Allacma fusca</name>
    <dbReference type="NCBI Taxonomy" id="39272"/>
    <lineage>
        <taxon>Eukaryota</taxon>
        <taxon>Metazoa</taxon>
        <taxon>Ecdysozoa</taxon>
        <taxon>Arthropoda</taxon>
        <taxon>Hexapoda</taxon>
        <taxon>Collembola</taxon>
        <taxon>Symphypleona</taxon>
        <taxon>Sminthuridae</taxon>
        <taxon>Allacma</taxon>
    </lineage>
</organism>
<name>A0A8J2PCZ4_9HEXA</name>
<protein>
    <submittedName>
        <fullName evidence="1">Uncharacterized protein</fullName>
    </submittedName>
</protein>
<evidence type="ECO:0000313" key="2">
    <source>
        <dbReference type="Proteomes" id="UP000708208"/>
    </source>
</evidence>
<accession>A0A8J2PCZ4</accession>
<reference evidence="1" key="1">
    <citation type="submission" date="2021-06" db="EMBL/GenBank/DDBJ databases">
        <authorList>
            <person name="Hodson N. C."/>
            <person name="Mongue J. A."/>
            <person name="Jaron S. K."/>
        </authorList>
    </citation>
    <scope>NUCLEOTIDE SEQUENCE</scope>
</reference>
<proteinExistence type="predicted"/>
<dbReference type="Proteomes" id="UP000708208">
    <property type="component" value="Unassembled WGS sequence"/>
</dbReference>
<dbReference type="EMBL" id="CAJVCH010532294">
    <property type="protein sequence ID" value="CAG7824307.1"/>
    <property type="molecule type" value="Genomic_DNA"/>
</dbReference>
<sequence length="70" mass="7792">MAKQEFVLLDEVIAILNAQCKPLDLNETERELESSMTTEWAHSLRTLIQPSVTNGGALQLNPMSAIRNPI</sequence>
<comment type="caution">
    <text evidence="1">The sequence shown here is derived from an EMBL/GenBank/DDBJ whole genome shotgun (WGS) entry which is preliminary data.</text>
</comment>
<dbReference type="AlphaFoldDB" id="A0A8J2PCZ4"/>
<evidence type="ECO:0000313" key="1">
    <source>
        <dbReference type="EMBL" id="CAG7824307.1"/>
    </source>
</evidence>
<gene>
    <name evidence="1" type="ORF">AFUS01_LOCUS34470</name>
</gene>